<name>A0A097EC35_9SPHN</name>
<organism evidence="1 2">
    <name type="scientific">Sphingomonas taxi</name>
    <dbReference type="NCBI Taxonomy" id="1549858"/>
    <lineage>
        <taxon>Bacteria</taxon>
        <taxon>Pseudomonadati</taxon>
        <taxon>Pseudomonadota</taxon>
        <taxon>Alphaproteobacteria</taxon>
        <taxon>Sphingomonadales</taxon>
        <taxon>Sphingomonadaceae</taxon>
        <taxon>Sphingomonas</taxon>
    </lineage>
</organism>
<dbReference type="AlphaFoldDB" id="A0A097EC35"/>
<protein>
    <submittedName>
        <fullName evidence="1">Uncharacterized protein</fullName>
    </submittedName>
</protein>
<gene>
    <name evidence="1" type="ORF">MC45_00235</name>
</gene>
<evidence type="ECO:0000313" key="1">
    <source>
        <dbReference type="EMBL" id="AIT05132.1"/>
    </source>
</evidence>
<proteinExistence type="predicted"/>
<dbReference type="KEGG" id="stax:MC45_00235"/>
<evidence type="ECO:0000313" key="2">
    <source>
        <dbReference type="Proteomes" id="UP000033200"/>
    </source>
</evidence>
<sequence>MEAKESLQRRYLQTLGAMMDEDASERRWMPMVSIGTASATFVDAAYHAAGGVDRDVVILELFADDRRIVQHRIQAAYTVGKARRRVRDCMLWVPDAAARAVIIPRAGPGRFRITVDADGRLRRDVGLPAADITFGAALAAKRLRDIARTTVPDEIMPVLGVQGW</sequence>
<accession>A0A097EC35</accession>
<reference evidence="1 2" key="1">
    <citation type="submission" date="2014-09" db="EMBL/GenBank/DDBJ databases">
        <title>Using Illumina technology Improving SMRT sequencing Genome Assembly by RASTools.</title>
        <authorList>
            <person name="Zhou Y."/>
            <person name="Ma T."/>
            <person name="Liu T."/>
        </authorList>
    </citation>
    <scope>NUCLEOTIDE SEQUENCE [LARGE SCALE GENOMIC DNA]</scope>
    <source>
        <strain evidence="1 2">ATCC 55669</strain>
    </source>
</reference>
<dbReference type="Proteomes" id="UP000033200">
    <property type="component" value="Chromosome"/>
</dbReference>
<keyword evidence="2" id="KW-1185">Reference proteome</keyword>
<dbReference type="RefSeq" id="WP_038658175.1">
    <property type="nucleotide sequence ID" value="NZ_CP009571.1"/>
</dbReference>
<dbReference type="EMBL" id="CP009571">
    <property type="protein sequence ID" value="AIT05132.1"/>
    <property type="molecule type" value="Genomic_DNA"/>
</dbReference>
<dbReference type="HOGENOM" id="CLU_1617981_0_0_5"/>